<dbReference type="WBParaSite" id="Gr19_v10_g4734.t1">
    <property type="protein sequence ID" value="Gr19_v10_g4734.t1"/>
    <property type="gene ID" value="Gr19_v10_g4734"/>
</dbReference>
<protein>
    <submittedName>
        <fullName evidence="2">Uncharacterized protein</fullName>
    </submittedName>
</protein>
<accession>A0A914HW93</accession>
<organism evidence="1 2">
    <name type="scientific">Globodera rostochiensis</name>
    <name type="common">Golden nematode worm</name>
    <name type="synonym">Heterodera rostochiensis</name>
    <dbReference type="NCBI Taxonomy" id="31243"/>
    <lineage>
        <taxon>Eukaryota</taxon>
        <taxon>Metazoa</taxon>
        <taxon>Ecdysozoa</taxon>
        <taxon>Nematoda</taxon>
        <taxon>Chromadorea</taxon>
        <taxon>Rhabditida</taxon>
        <taxon>Tylenchina</taxon>
        <taxon>Tylenchomorpha</taxon>
        <taxon>Tylenchoidea</taxon>
        <taxon>Heteroderidae</taxon>
        <taxon>Heteroderinae</taxon>
        <taxon>Globodera</taxon>
    </lineage>
</organism>
<name>A0A914HW93_GLORO</name>
<evidence type="ECO:0000313" key="1">
    <source>
        <dbReference type="Proteomes" id="UP000887572"/>
    </source>
</evidence>
<dbReference type="Proteomes" id="UP000887572">
    <property type="component" value="Unplaced"/>
</dbReference>
<proteinExistence type="predicted"/>
<keyword evidence="1" id="KW-1185">Reference proteome</keyword>
<reference evidence="2" key="1">
    <citation type="submission" date="2022-11" db="UniProtKB">
        <authorList>
            <consortium name="WormBaseParasite"/>
        </authorList>
    </citation>
    <scope>IDENTIFICATION</scope>
</reference>
<sequence>MATNVKITRASKVVPTMGIVLQVNRRPGRGANAIQSITVISHWMKMAQRLPRWMLGGKDWFRRGQTVLVETVELTRPSMWKVNAGYALPYGCPFGLLGERKAHRPIVAIGADRAPILHKFPFRETDSDVVVEQAEKVIAAAITACLDKVEEDFERFTITAEPKINPGGSSGTAVVSIRHVVEKKQQFVSMAKMWTEDQPVHVRLSAAGAKPCATGFIQSVERQEHEQGFVLLANLFLAFQEARDYDSWEDWEKIMDGAEMDVEPLHSRKTLMQRSSKFALHQFTELAKDNSPTGKIMAILMARQGEKVPPAVTWEELLVAHNPALNDLVGGQRQTAQLMLDTVPRVVYRQAPPSTGKRKFRS</sequence>
<evidence type="ECO:0000313" key="2">
    <source>
        <dbReference type="WBParaSite" id="Gr19_v10_g4734.t1"/>
    </source>
</evidence>
<dbReference type="AlphaFoldDB" id="A0A914HW93"/>